<dbReference type="Gene3D" id="3.30.70.1620">
    <property type="match status" value="1"/>
</dbReference>
<dbReference type="PANTHER" id="PTHR43977">
    <property type="entry name" value="STRUCTURAL MAINTENANCE OF CHROMOSOMES PROTEIN 3"/>
    <property type="match status" value="1"/>
</dbReference>
<feature type="non-terminal residue" evidence="1">
    <location>
        <position position="1"/>
    </location>
</feature>
<dbReference type="GO" id="GO:0005694">
    <property type="term" value="C:chromosome"/>
    <property type="evidence" value="ECO:0007669"/>
    <property type="project" value="InterPro"/>
</dbReference>
<dbReference type="EMBL" id="RWGY01000013">
    <property type="protein sequence ID" value="TVU26551.1"/>
    <property type="molecule type" value="Genomic_DNA"/>
</dbReference>
<dbReference type="GO" id="GO:0005524">
    <property type="term" value="F:ATP binding"/>
    <property type="evidence" value="ECO:0007669"/>
    <property type="project" value="InterPro"/>
</dbReference>
<accession>A0A5J9UTE9</accession>
<evidence type="ECO:0008006" key="3">
    <source>
        <dbReference type="Google" id="ProtNLM"/>
    </source>
</evidence>
<evidence type="ECO:0000313" key="1">
    <source>
        <dbReference type="EMBL" id="TVU26551.1"/>
    </source>
</evidence>
<protein>
    <recommendedName>
        <fullName evidence="3">SMC hinge domain-containing protein</fullName>
    </recommendedName>
</protein>
<dbReference type="SUPFAM" id="SSF75553">
    <property type="entry name" value="Smc hinge domain"/>
    <property type="match status" value="1"/>
</dbReference>
<dbReference type="GO" id="GO:0051276">
    <property type="term" value="P:chromosome organization"/>
    <property type="evidence" value="ECO:0007669"/>
    <property type="project" value="InterPro"/>
</dbReference>
<proteinExistence type="predicted"/>
<keyword evidence="2" id="KW-1185">Reference proteome</keyword>
<gene>
    <name evidence="1" type="ORF">EJB05_29103</name>
</gene>
<reference evidence="1 2" key="1">
    <citation type="journal article" date="2019" name="Sci. Rep.">
        <title>A high-quality genome of Eragrostis curvula grass provides insights into Poaceae evolution and supports new strategies to enhance forage quality.</title>
        <authorList>
            <person name="Carballo J."/>
            <person name="Santos B.A.C.M."/>
            <person name="Zappacosta D."/>
            <person name="Garbus I."/>
            <person name="Selva J.P."/>
            <person name="Gallo C.A."/>
            <person name="Diaz A."/>
            <person name="Albertini E."/>
            <person name="Caccamo M."/>
            <person name="Echenique V."/>
        </authorList>
    </citation>
    <scope>NUCLEOTIDE SEQUENCE [LARGE SCALE GENOMIC DNA]</scope>
    <source>
        <strain evidence="2">cv. Victoria</strain>
        <tissue evidence="1">Leaf</tissue>
    </source>
</reference>
<dbReference type="Proteomes" id="UP000324897">
    <property type="component" value="Chromosome 2"/>
</dbReference>
<sequence length="148" mass="16545">VFGRTVICPDLVTAANVARSNGLDCITLDGDQVTKNGGMTGGFYDHRCSKLKFVKIIKDNQVEIKKKKAHLDSIGNNLKDILLTKDKKIMELLTNLQHINAEHDHAKSELEQCTVDITNAMKQKGSYEKALEKRKKSLGSIHDEIKKI</sequence>
<name>A0A5J9UTE9_9POAL</name>
<dbReference type="Gramene" id="TVU26551">
    <property type="protein sequence ID" value="TVU26551"/>
    <property type="gene ID" value="EJB05_29103"/>
</dbReference>
<comment type="caution">
    <text evidence="1">The sequence shown here is derived from an EMBL/GenBank/DDBJ whole genome shotgun (WGS) entry which is preliminary data.</text>
</comment>
<evidence type="ECO:0000313" key="2">
    <source>
        <dbReference type="Proteomes" id="UP000324897"/>
    </source>
</evidence>
<dbReference type="InterPro" id="IPR036277">
    <property type="entry name" value="SMC_hinge_sf"/>
</dbReference>
<organism evidence="1 2">
    <name type="scientific">Eragrostis curvula</name>
    <name type="common">weeping love grass</name>
    <dbReference type="NCBI Taxonomy" id="38414"/>
    <lineage>
        <taxon>Eukaryota</taxon>
        <taxon>Viridiplantae</taxon>
        <taxon>Streptophyta</taxon>
        <taxon>Embryophyta</taxon>
        <taxon>Tracheophyta</taxon>
        <taxon>Spermatophyta</taxon>
        <taxon>Magnoliopsida</taxon>
        <taxon>Liliopsida</taxon>
        <taxon>Poales</taxon>
        <taxon>Poaceae</taxon>
        <taxon>PACMAD clade</taxon>
        <taxon>Chloridoideae</taxon>
        <taxon>Eragrostideae</taxon>
        <taxon>Eragrostidinae</taxon>
        <taxon>Eragrostis</taxon>
    </lineage>
</organism>
<dbReference type="AlphaFoldDB" id="A0A5J9UTE9"/>
<dbReference type="OrthoDB" id="1749472at2759"/>